<dbReference type="PANTHER" id="PTHR46060:SF2">
    <property type="entry name" value="HISTONE-LYSINE N-METHYLTRANSFERASE SETMAR"/>
    <property type="match status" value="1"/>
</dbReference>
<dbReference type="EMBL" id="UZAH01002451">
    <property type="protein sequence ID" value="VDO22108.1"/>
    <property type="molecule type" value="Genomic_DNA"/>
</dbReference>
<dbReference type="Gene3D" id="3.30.420.10">
    <property type="entry name" value="Ribonuclease H-like superfamily/Ribonuclease H"/>
    <property type="match status" value="1"/>
</dbReference>
<dbReference type="GO" id="GO:0044547">
    <property type="term" value="F:DNA topoisomerase binding"/>
    <property type="evidence" value="ECO:0007669"/>
    <property type="project" value="TreeGrafter"/>
</dbReference>
<dbReference type="GO" id="GO:0044774">
    <property type="term" value="P:mitotic DNA integrity checkpoint signaling"/>
    <property type="evidence" value="ECO:0007669"/>
    <property type="project" value="TreeGrafter"/>
</dbReference>
<dbReference type="GO" id="GO:0000793">
    <property type="term" value="C:condensed chromosome"/>
    <property type="evidence" value="ECO:0007669"/>
    <property type="project" value="TreeGrafter"/>
</dbReference>
<gene>
    <name evidence="1" type="ORF">HPBE_LOCUS1918</name>
</gene>
<name>A0A183F6X5_HELPZ</name>
<protein>
    <submittedName>
        <fullName evidence="3">HTH_48 domain-containing protein</fullName>
    </submittedName>
</protein>
<accession>A0A183F6X5</accession>
<dbReference type="AlphaFoldDB" id="A0A183F6X5"/>
<dbReference type="PANTHER" id="PTHR46060">
    <property type="entry name" value="MARINER MOS1 TRANSPOSASE-LIKE PROTEIN"/>
    <property type="match status" value="1"/>
</dbReference>
<dbReference type="InterPro" id="IPR036388">
    <property type="entry name" value="WH-like_DNA-bd_sf"/>
</dbReference>
<dbReference type="Proteomes" id="UP000050761">
    <property type="component" value="Unassembled WGS sequence"/>
</dbReference>
<accession>A0A3P7WWM1</accession>
<dbReference type="GO" id="GO:0042800">
    <property type="term" value="F:histone H3K4 methyltransferase activity"/>
    <property type="evidence" value="ECO:0007669"/>
    <property type="project" value="TreeGrafter"/>
</dbReference>
<evidence type="ECO:0000313" key="3">
    <source>
        <dbReference type="WBParaSite" id="HPBE_0000191701-mRNA-1"/>
    </source>
</evidence>
<dbReference type="GO" id="GO:0000014">
    <property type="term" value="F:single-stranded DNA endodeoxyribonuclease activity"/>
    <property type="evidence" value="ECO:0007669"/>
    <property type="project" value="TreeGrafter"/>
</dbReference>
<dbReference type="Gene3D" id="1.10.10.10">
    <property type="entry name" value="Winged helix-like DNA-binding domain superfamily/Winged helix DNA-binding domain"/>
    <property type="match status" value="1"/>
</dbReference>
<dbReference type="InterPro" id="IPR036397">
    <property type="entry name" value="RNaseH_sf"/>
</dbReference>
<evidence type="ECO:0000313" key="2">
    <source>
        <dbReference type="Proteomes" id="UP000050761"/>
    </source>
</evidence>
<dbReference type="GO" id="GO:0031297">
    <property type="term" value="P:replication fork processing"/>
    <property type="evidence" value="ECO:0007669"/>
    <property type="project" value="TreeGrafter"/>
</dbReference>
<dbReference type="GO" id="GO:0046975">
    <property type="term" value="F:histone H3K36 methyltransferase activity"/>
    <property type="evidence" value="ECO:0007669"/>
    <property type="project" value="TreeGrafter"/>
</dbReference>
<organism evidence="2 3">
    <name type="scientific">Heligmosomoides polygyrus</name>
    <name type="common">Parasitic roundworm</name>
    <dbReference type="NCBI Taxonomy" id="6339"/>
    <lineage>
        <taxon>Eukaryota</taxon>
        <taxon>Metazoa</taxon>
        <taxon>Ecdysozoa</taxon>
        <taxon>Nematoda</taxon>
        <taxon>Chromadorea</taxon>
        <taxon>Rhabditida</taxon>
        <taxon>Rhabditina</taxon>
        <taxon>Rhabditomorpha</taxon>
        <taxon>Strongyloidea</taxon>
        <taxon>Heligmosomidae</taxon>
        <taxon>Heligmosomoides</taxon>
    </lineage>
</organism>
<evidence type="ECO:0000313" key="1">
    <source>
        <dbReference type="EMBL" id="VDO22108.1"/>
    </source>
</evidence>
<dbReference type="GO" id="GO:0000729">
    <property type="term" value="P:DNA double-strand break processing"/>
    <property type="evidence" value="ECO:0007669"/>
    <property type="project" value="TreeGrafter"/>
</dbReference>
<dbReference type="GO" id="GO:0005634">
    <property type="term" value="C:nucleus"/>
    <property type="evidence" value="ECO:0007669"/>
    <property type="project" value="TreeGrafter"/>
</dbReference>
<keyword evidence="2" id="KW-1185">Reference proteome</keyword>
<sequence length="276" mass="31402">MPEKIVLDCKRVRRLLIDESEKQSRGAVDDICGTMGPATVSYDTAKVLFRKFKNGDFCLEEQPQSRRPVAVNDERLLELLQEDSRLCTRELTEELECSHTTTARHLCSLGKACRCDAWMLHGLSGHQLQARQDPCINFLTLSRILKGGWSTLNTSESVSGSVAGIPTARPELRPEKVMFSVCWNCKRVIHWQLLPVFLRQLDRVGAALRGKQDKVCSSFTTTRVHTLRGTHDQKELQRFGWHVLSRPPYSPDLALTAYHLFLSLSNHLQGKKFDDR</sequence>
<proteinExistence type="predicted"/>
<dbReference type="GO" id="GO:0003690">
    <property type="term" value="F:double-stranded DNA binding"/>
    <property type="evidence" value="ECO:0007669"/>
    <property type="project" value="TreeGrafter"/>
</dbReference>
<dbReference type="GO" id="GO:0015074">
    <property type="term" value="P:DNA integration"/>
    <property type="evidence" value="ECO:0007669"/>
    <property type="project" value="TreeGrafter"/>
</dbReference>
<dbReference type="WBParaSite" id="HPBE_0000191701-mRNA-1">
    <property type="protein sequence ID" value="HPBE_0000191701-mRNA-1"/>
    <property type="gene ID" value="HPBE_0000191701"/>
</dbReference>
<reference evidence="3" key="2">
    <citation type="submission" date="2019-09" db="UniProtKB">
        <authorList>
            <consortium name="WormBaseParasite"/>
        </authorList>
    </citation>
    <scope>IDENTIFICATION</scope>
</reference>
<dbReference type="GO" id="GO:0035861">
    <property type="term" value="C:site of double-strand break"/>
    <property type="evidence" value="ECO:0007669"/>
    <property type="project" value="TreeGrafter"/>
</dbReference>
<dbReference type="GO" id="GO:0006303">
    <property type="term" value="P:double-strand break repair via nonhomologous end joining"/>
    <property type="evidence" value="ECO:0007669"/>
    <property type="project" value="TreeGrafter"/>
</dbReference>
<dbReference type="GO" id="GO:0003697">
    <property type="term" value="F:single-stranded DNA binding"/>
    <property type="evidence" value="ECO:0007669"/>
    <property type="project" value="TreeGrafter"/>
</dbReference>
<dbReference type="InterPro" id="IPR052709">
    <property type="entry name" value="Transposase-MT_Hybrid"/>
</dbReference>
<reference evidence="1 2" key="1">
    <citation type="submission" date="2018-11" db="EMBL/GenBank/DDBJ databases">
        <authorList>
            <consortium name="Pathogen Informatics"/>
        </authorList>
    </citation>
    <scope>NUCLEOTIDE SEQUENCE [LARGE SCALE GENOMIC DNA]</scope>
</reference>
<dbReference type="OrthoDB" id="6137736at2759"/>